<proteinExistence type="predicted"/>
<accession>A0A1S3WVY6</accession>
<evidence type="ECO:0000313" key="2">
    <source>
        <dbReference type="RefSeq" id="XP_016050480.1"/>
    </source>
</evidence>
<organism evidence="1 2">
    <name type="scientific">Erinaceus europaeus</name>
    <name type="common">Western European hedgehog</name>
    <dbReference type="NCBI Taxonomy" id="9365"/>
    <lineage>
        <taxon>Eukaryota</taxon>
        <taxon>Metazoa</taxon>
        <taxon>Chordata</taxon>
        <taxon>Craniata</taxon>
        <taxon>Vertebrata</taxon>
        <taxon>Euteleostomi</taxon>
        <taxon>Mammalia</taxon>
        <taxon>Eutheria</taxon>
        <taxon>Laurasiatheria</taxon>
        <taxon>Eulipotyphla</taxon>
        <taxon>Erinaceidae</taxon>
        <taxon>Erinaceinae</taxon>
        <taxon>Erinaceus</taxon>
    </lineage>
</organism>
<evidence type="ECO:0000313" key="1">
    <source>
        <dbReference type="Proteomes" id="UP001652624"/>
    </source>
</evidence>
<protein>
    <submittedName>
        <fullName evidence="2">Protein WFDC9</fullName>
    </submittedName>
</protein>
<dbReference type="InParanoid" id="A0A1S3WVY6"/>
<keyword evidence="1" id="KW-1185">Reference proteome</keyword>
<dbReference type="STRING" id="9365.ENSEEUP00000002187"/>
<reference evidence="1" key="1">
    <citation type="submission" date="2025-05" db="UniProtKB">
        <authorList>
            <consortium name="RefSeq"/>
        </authorList>
    </citation>
    <scope>NUCLEOTIDE SEQUENCE [LARGE SCALE GENOMIC DNA]</scope>
</reference>
<dbReference type="OrthoDB" id="9699870at2759"/>
<dbReference type="AlphaFoldDB" id="A0A1S3WVY6"/>
<name>A0A1S3WVY6_ERIEU</name>
<dbReference type="RefSeq" id="XP_016050480.1">
    <property type="nucleotide sequence ID" value="XM_016194994.1"/>
</dbReference>
<dbReference type="Proteomes" id="UP001652624">
    <property type="component" value="Chromosome 1"/>
</dbReference>
<sequence>MEPRALLLMFIYESVMPLPVQGDFRSKSSGNREISQCWVQPPEDYCAKRCTRLEKCSYPNHTCCWTYCGNICLDNDEPFKSMMTTSSS</sequence>
<reference evidence="2" key="2">
    <citation type="submission" date="2025-08" db="UniProtKB">
        <authorList>
            <consortium name="RefSeq"/>
        </authorList>
    </citation>
    <scope>IDENTIFICATION</scope>
</reference>
<gene>
    <name evidence="2" type="primary">LOC107523545</name>
</gene>
<dbReference type="GeneID" id="107523545"/>